<feature type="transmembrane region" description="Helical" evidence="7">
    <location>
        <begin position="34"/>
        <end position="54"/>
    </location>
</feature>
<comment type="subcellular location">
    <subcellularLocation>
        <location evidence="1">Membrane</location>
        <topology evidence="1">Multi-pass membrane protein</topology>
    </subcellularLocation>
</comment>
<evidence type="ECO:0000313" key="9">
    <source>
        <dbReference type="EMBL" id="KAK8913737.1"/>
    </source>
</evidence>
<accession>A0AAP0ASZ3</accession>
<dbReference type="SUPFAM" id="SSF103481">
    <property type="entry name" value="Multidrug resistance efflux transporter EmrE"/>
    <property type="match status" value="1"/>
</dbReference>
<dbReference type="GO" id="GO:0000139">
    <property type="term" value="C:Golgi membrane"/>
    <property type="evidence" value="ECO:0007669"/>
    <property type="project" value="InterPro"/>
</dbReference>
<keyword evidence="5 7" id="KW-0472">Membrane</keyword>
<evidence type="ECO:0000256" key="3">
    <source>
        <dbReference type="ARBA" id="ARBA00022692"/>
    </source>
</evidence>
<dbReference type="EMBL" id="JBBWWQ010000021">
    <property type="protein sequence ID" value="KAK8913737.1"/>
    <property type="molecule type" value="Genomic_DNA"/>
</dbReference>
<dbReference type="NCBIfam" id="TIGR00803">
    <property type="entry name" value="nst"/>
    <property type="match status" value="1"/>
</dbReference>
<dbReference type="AlphaFoldDB" id="A0AAP0ASZ3"/>
<feature type="transmembrane region" description="Helical" evidence="7">
    <location>
        <begin position="287"/>
        <end position="311"/>
    </location>
</feature>
<comment type="function">
    <text evidence="6">Sugar transporter involved in the transport of CMP-sialic acid from the cytoplasm into the Golgi. May transport important nucleotide sugars such as CMP-Kdo (2-keto-3-deoxy-D-manno-octulosonic acid) in physiological conditions.</text>
</comment>
<evidence type="ECO:0000256" key="5">
    <source>
        <dbReference type="ARBA" id="ARBA00023136"/>
    </source>
</evidence>
<reference evidence="9 10" key="1">
    <citation type="journal article" date="2022" name="Nat. Plants">
        <title>Genomes of leafy and leafless Platanthera orchids illuminate the evolution of mycoheterotrophy.</title>
        <authorList>
            <person name="Li M.H."/>
            <person name="Liu K.W."/>
            <person name="Li Z."/>
            <person name="Lu H.C."/>
            <person name="Ye Q.L."/>
            <person name="Zhang D."/>
            <person name="Wang J.Y."/>
            <person name="Li Y.F."/>
            <person name="Zhong Z.M."/>
            <person name="Liu X."/>
            <person name="Yu X."/>
            <person name="Liu D.K."/>
            <person name="Tu X.D."/>
            <person name="Liu B."/>
            <person name="Hao Y."/>
            <person name="Liao X.Y."/>
            <person name="Jiang Y.T."/>
            <person name="Sun W.H."/>
            <person name="Chen J."/>
            <person name="Chen Y.Q."/>
            <person name="Ai Y."/>
            <person name="Zhai J.W."/>
            <person name="Wu S.S."/>
            <person name="Zhou Z."/>
            <person name="Hsiao Y.Y."/>
            <person name="Wu W.L."/>
            <person name="Chen Y.Y."/>
            <person name="Lin Y.F."/>
            <person name="Hsu J.L."/>
            <person name="Li C.Y."/>
            <person name="Wang Z.W."/>
            <person name="Zhao X."/>
            <person name="Zhong W.Y."/>
            <person name="Ma X.K."/>
            <person name="Ma L."/>
            <person name="Huang J."/>
            <person name="Chen G.Z."/>
            <person name="Huang M.Z."/>
            <person name="Huang L."/>
            <person name="Peng D.H."/>
            <person name="Luo Y.B."/>
            <person name="Zou S.Q."/>
            <person name="Chen S.P."/>
            <person name="Lan S."/>
            <person name="Tsai W.C."/>
            <person name="Van de Peer Y."/>
            <person name="Liu Z.J."/>
        </authorList>
    </citation>
    <scope>NUCLEOTIDE SEQUENCE [LARGE SCALE GENOMIC DNA]</scope>
    <source>
        <strain evidence="9">Lor287</strain>
    </source>
</reference>
<evidence type="ECO:0000256" key="2">
    <source>
        <dbReference type="ARBA" id="ARBA00006447"/>
    </source>
</evidence>
<evidence type="ECO:0000256" key="8">
    <source>
        <dbReference type="SAM" id="SignalP"/>
    </source>
</evidence>
<evidence type="ECO:0000256" key="4">
    <source>
        <dbReference type="ARBA" id="ARBA00022989"/>
    </source>
</evidence>
<gene>
    <name evidence="9" type="ORF">KSP39_PZI024374</name>
</gene>
<dbReference type="InterPro" id="IPR007271">
    <property type="entry name" value="Nuc_sug_transpt"/>
</dbReference>
<evidence type="ECO:0000256" key="7">
    <source>
        <dbReference type="SAM" id="Phobius"/>
    </source>
</evidence>
<evidence type="ECO:0000256" key="6">
    <source>
        <dbReference type="ARBA" id="ARBA00046155"/>
    </source>
</evidence>
<feature type="chain" id="PRO_5042995908" evidence="8">
    <location>
        <begin position="19"/>
        <end position="333"/>
    </location>
</feature>
<dbReference type="InterPro" id="IPR037185">
    <property type="entry name" value="EmrE-like"/>
</dbReference>
<organism evidence="9 10">
    <name type="scientific">Platanthera zijinensis</name>
    <dbReference type="NCBI Taxonomy" id="2320716"/>
    <lineage>
        <taxon>Eukaryota</taxon>
        <taxon>Viridiplantae</taxon>
        <taxon>Streptophyta</taxon>
        <taxon>Embryophyta</taxon>
        <taxon>Tracheophyta</taxon>
        <taxon>Spermatophyta</taxon>
        <taxon>Magnoliopsida</taxon>
        <taxon>Liliopsida</taxon>
        <taxon>Asparagales</taxon>
        <taxon>Orchidaceae</taxon>
        <taxon>Orchidoideae</taxon>
        <taxon>Orchideae</taxon>
        <taxon>Orchidinae</taxon>
        <taxon>Platanthera</taxon>
    </lineage>
</organism>
<proteinExistence type="inferred from homology"/>
<feature type="transmembrane region" description="Helical" evidence="7">
    <location>
        <begin position="156"/>
        <end position="179"/>
    </location>
</feature>
<evidence type="ECO:0000256" key="1">
    <source>
        <dbReference type="ARBA" id="ARBA00004141"/>
    </source>
</evidence>
<feature type="transmembrane region" description="Helical" evidence="7">
    <location>
        <begin position="126"/>
        <end position="144"/>
    </location>
</feature>
<keyword evidence="8" id="KW-0732">Signal</keyword>
<feature type="signal peptide" evidence="8">
    <location>
        <begin position="1"/>
        <end position="18"/>
    </location>
</feature>
<keyword evidence="3 7" id="KW-0812">Transmembrane</keyword>
<sequence>MQWYFVPVLLTFLTSSQGILTTFSQTNGRYNYDYATIPFLAEIFKLLVSSFFLWRENKTQSPPRMTTEWKTVRLFVVPSVIYLVHNNVQFATLTYVDPSTYQIMGNLKIVTTGILFRLFLKRKLSILQWLAIILLAVGTTTSQVKGCGELSCDSLFSAPIQGYILGVLSACLSALAGVYTEYLMKKNNDSLYWQNVQLYTFGALFNMARLLWDDFRGEFEKGPWWQRLLNGYTFTTWIVVLNLGSTGLLVSWLMKFADNIVKVYSTSMAMLLTMILSAYFFNFRPTVQLFLGIIICIISLHMYFVPVHLLVDSPARSKGASSILKEVTVENQG</sequence>
<feature type="transmembrane region" description="Helical" evidence="7">
    <location>
        <begin position="101"/>
        <end position="119"/>
    </location>
</feature>
<dbReference type="GO" id="GO:0015165">
    <property type="term" value="F:pyrimidine nucleotide-sugar transmembrane transporter activity"/>
    <property type="evidence" value="ECO:0007669"/>
    <property type="project" value="InterPro"/>
</dbReference>
<feature type="transmembrane region" description="Helical" evidence="7">
    <location>
        <begin position="261"/>
        <end position="281"/>
    </location>
</feature>
<comment type="similarity">
    <text evidence="2">Belongs to the nucleotide-sugar transporter family. CMP-Sialate:CMP antiporter (TC 2.A.7.12) subfamily.</text>
</comment>
<keyword evidence="4 7" id="KW-1133">Transmembrane helix</keyword>
<dbReference type="PIRSF" id="PIRSF005799">
    <property type="entry name" value="UDP-gal_transpt"/>
    <property type="match status" value="1"/>
</dbReference>
<feature type="transmembrane region" description="Helical" evidence="7">
    <location>
        <begin position="74"/>
        <end position="95"/>
    </location>
</feature>
<protein>
    <submittedName>
        <fullName evidence="9">CMP-sialic acid transporter 1</fullName>
    </submittedName>
</protein>
<dbReference type="Pfam" id="PF04142">
    <property type="entry name" value="Nuc_sug_transp"/>
    <property type="match status" value="1"/>
</dbReference>
<dbReference type="Proteomes" id="UP001418222">
    <property type="component" value="Unassembled WGS sequence"/>
</dbReference>
<keyword evidence="10" id="KW-1185">Reference proteome</keyword>
<feature type="transmembrane region" description="Helical" evidence="7">
    <location>
        <begin position="232"/>
        <end position="254"/>
    </location>
</feature>
<name>A0AAP0ASZ3_9ASPA</name>
<comment type="caution">
    <text evidence="9">The sequence shown here is derived from an EMBL/GenBank/DDBJ whole genome shotgun (WGS) entry which is preliminary data.</text>
</comment>
<evidence type="ECO:0000313" key="10">
    <source>
        <dbReference type="Proteomes" id="UP001418222"/>
    </source>
</evidence>
<dbReference type="PANTHER" id="PTHR10231">
    <property type="entry name" value="NUCLEOTIDE-SUGAR TRANSMEMBRANE TRANSPORTER"/>
    <property type="match status" value="1"/>
</dbReference>